<evidence type="ECO:0000256" key="4">
    <source>
        <dbReference type="PROSITE-ProRule" id="PRU00339"/>
    </source>
</evidence>
<dbReference type="EMBL" id="DS113178">
    <property type="protein sequence ID" value="EAY23395.1"/>
    <property type="molecule type" value="Genomic_DNA"/>
</dbReference>
<evidence type="ECO:0000256" key="1">
    <source>
        <dbReference type="ARBA" id="ARBA00022737"/>
    </source>
</evidence>
<dbReference type="VEuPathDB" id="TrichDB:TVAGG3_1045140"/>
<dbReference type="AlphaFoldDB" id="A2D7W2"/>
<feature type="repeat" description="TPR" evidence="4">
    <location>
        <begin position="44"/>
        <end position="77"/>
    </location>
</feature>
<dbReference type="KEGG" id="tva:5468956"/>
<sequence>MLSTVRLVDNKPSEWLAHRFFVLGQYDMCVNIVNQILRKSPDNAEALNLKGCVLRTKGHIEEALNCFQTATQFDTKNIRHSLEIAKCLYFLGRFQSSISILEEIQNSDDGNIWEVYHLSGQNYAKLRKFDDAIDQFQNALDTDFRIETVLELMNVYEAKKEFDDLESLIQEALVHHPTNTVLHKRIGKYYLAKKDYEGALNQFEASYTRDSTDYQSMLLAGSIEQDQQHQQKSIDLYRKSFQGLMNSPALWNNVSMVINTKSRIEASLACCKKATFCAPFEAIPLANLGLNYLELKLFCSAAVALKRANSLDPSIEGISEGLAIALMNIGEYMAAGKLFAKEIQKKKTHRLIINAAICFLRANKPKEAKNLFTAFSRMIQEEPALESLYPYQDVLVPMFSKVAGDSTPQS</sequence>
<accession>A2D7W2</accession>
<dbReference type="GO" id="GO:0060271">
    <property type="term" value="P:cilium assembly"/>
    <property type="evidence" value="ECO:0000318"/>
    <property type="project" value="GO_Central"/>
</dbReference>
<dbReference type="STRING" id="5722.A2D7W2"/>
<keyword evidence="6" id="KW-1185">Reference proteome</keyword>
<dbReference type="GO" id="GO:0061512">
    <property type="term" value="P:protein localization to cilium"/>
    <property type="evidence" value="ECO:0000318"/>
    <property type="project" value="GO_Central"/>
</dbReference>
<dbReference type="PANTHER" id="PTHR44186">
    <property type="match status" value="1"/>
</dbReference>
<dbReference type="OMA" id="YCEVAWH"/>
<dbReference type="PANTHER" id="PTHR44186:SF1">
    <property type="entry name" value="BARDET-BIEDL SYNDROME 4 PROTEIN"/>
    <property type="match status" value="1"/>
</dbReference>
<evidence type="ECO:0000256" key="3">
    <source>
        <dbReference type="ARBA" id="ARBA00023778"/>
    </source>
</evidence>
<name>A2D7W2_TRIV3</name>
<dbReference type="Pfam" id="PF13181">
    <property type="entry name" value="TPR_8"/>
    <property type="match status" value="1"/>
</dbReference>
<reference evidence="5" key="2">
    <citation type="journal article" date="2007" name="Science">
        <title>Draft genome sequence of the sexually transmitted pathogen Trichomonas vaginalis.</title>
        <authorList>
            <person name="Carlton J.M."/>
            <person name="Hirt R.P."/>
            <person name="Silva J.C."/>
            <person name="Delcher A.L."/>
            <person name="Schatz M."/>
            <person name="Zhao Q."/>
            <person name="Wortman J.R."/>
            <person name="Bidwell S.L."/>
            <person name="Alsmark U.C.M."/>
            <person name="Besteiro S."/>
            <person name="Sicheritz-Ponten T."/>
            <person name="Noel C.J."/>
            <person name="Dacks J.B."/>
            <person name="Foster P.G."/>
            <person name="Simillion C."/>
            <person name="Van de Peer Y."/>
            <person name="Miranda-Saavedra D."/>
            <person name="Barton G.J."/>
            <person name="Westrop G.D."/>
            <person name="Mueller S."/>
            <person name="Dessi D."/>
            <person name="Fiori P.L."/>
            <person name="Ren Q."/>
            <person name="Paulsen I."/>
            <person name="Zhang H."/>
            <person name="Bastida-Corcuera F.D."/>
            <person name="Simoes-Barbosa A."/>
            <person name="Brown M.T."/>
            <person name="Hayes R.D."/>
            <person name="Mukherjee M."/>
            <person name="Okumura C.Y."/>
            <person name="Schneider R."/>
            <person name="Smith A.J."/>
            <person name="Vanacova S."/>
            <person name="Villalvazo M."/>
            <person name="Haas B.J."/>
            <person name="Pertea M."/>
            <person name="Feldblyum T.V."/>
            <person name="Utterback T.R."/>
            <person name="Shu C.L."/>
            <person name="Osoegawa K."/>
            <person name="de Jong P.J."/>
            <person name="Hrdy I."/>
            <person name="Horvathova L."/>
            <person name="Zubacova Z."/>
            <person name="Dolezal P."/>
            <person name="Malik S.B."/>
            <person name="Logsdon J.M. Jr."/>
            <person name="Henze K."/>
            <person name="Gupta A."/>
            <person name="Wang C.C."/>
            <person name="Dunne R.L."/>
            <person name="Upcroft J.A."/>
            <person name="Upcroft P."/>
            <person name="White O."/>
            <person name="Salzberg S.L."/>
            <person name="Tang P."/>
            <person name="Chiu C.-H."/>
            <person name="Lee Y.-S."/>
            <person name="Embley T.M."/>
            <person name="Coombs G.H."/>
            <person name="Mottram J.C."/>
            <person name="Tachezy J."/>
            <person name="Fraser-Liggett C.M."/>
            <person name="Johnson P.J."/>
        </authorList>
    </citation>
    <scope>NUCLEOTIDE SEQUENCE [LARGE SCALE GENOMIC DNA]</scope>
    <source>
        <strain evidence="5">G3</strain>
    </source>
</reference>
<dbReference type="InterPro" id="IPR011990">
    <property type="entry name" value="TPR-like_helical_dom_sf"/>
</dbReference>
<dbReference type="InParanoid" id="A2D7W2"/>
<keyword evidence="2 4" id="KW-0802">TPR repeat</keyword>
<evidence type="ECO:0000313" key="5">
    <source>
        <dbReference type="EMBL" id="EAY23395.1"/>
    </source>
</evidence>
<gene>
    <name evidence="5" type="ORF">TVAG_070580</name>
</gene>
<protein>
    <submittedName>
        <fullName evidence="5">TPR Domain containing protein</fullName>
    </submittedName>
</protein>
<reference evidence="5" key="1">
    <citation type="submission" date="2006-10" db="EMBL/GenBank/DDBJ databases">
        <authorList>
            <person name="Amadeo P."/>
            <person name="Zhao Q."/>
            <person name="Wortman J."/>
            <person name="Fraser-Liggett C."/>
            <person name="Carlton J."/>
        </authorList>
    </citation>
    <scope>NUCLEOTIDE SEQUENCE</scope>
    <source>
        <strain evidence="5">G3</strain>
    </source>
</reference>
<dbReference type="SUPFAM" id="SSF48452">
    <property type="entry name" value="TPR-like"/>
    <property type="match status" value="3"/>
</dbReference>
<feature type="repeat" description="TPR" evidence="4">
    <location>
        <begin position="113"/>
        <end position="146"/>
    </location>
</feature>
<proteinExistence type="inferred from homology"/>
<dbReference type="GO" id="GO:0036064">
    <property type="term" value="C:ciliary basal body"/>
    <property type="evidence" value="ECO:0000318"/>
    <property type="project" value="GO_Central"/>
</dbReference>
<dbReference type="PROSITE" id="PS50005">
    <property type="entry name" value="TPR"/>
    <property type="match status" value="2"/>
</dbReference>
<evidence type="ECO:0000313" key="6">
    <source>
        <dbReference type="Proteomes" id="UP000001542"/>
    </source>
</evidence>
<dbReference type="OrthoDB" id="309339at2759"/>
<dbReference type="Proteomes" id="UP000001542">
    <property type="component" value="Unassembled WGS sequence"/>
</dbReference>
<keyword evidence="1" id="KW-0677">Repeat</keyword>
<dbReference type="eggNOG" id="KOG1124">
    <property type="taxonomic scope" value="Eukaryota"/>
</dbReference>
<dbReference type="SMR" id="A2D7W2"/>
<organism evidence="5 6">
    <name type="scientific">Trichomonas vaginalis (strain ATCC PRA-98 / G3)</name>
    <dbReference type="NCBI Taxonomy" id="412133"/>
    <lineage>
        <taxon>Eukaryota</taxon>
        <taxon>Metamonada</taxon>
        <taxon>Parabasalia</taxon>
        <taxon>Trichomonadida</taxon>
        <taxon>Trichomonadidae</taxon>
        <taxon>Trichomonas</taxon>
    </lineage>
</organism>
<dbReference type="VEuPathDB" id="TrichDB:TVAG_070580"/>
<dbReference type="RefSeq" id="XP_001584381.1">
    <property type="nucleotide sequence ID" value="XM_001584331.1"/>
</dbReference>
<dbReference type="SMART" id="SM00028">
    <property type="entry name" value="TPR"/>
    <property type="match status" value="5"/>
</dbReference>
<dbReference type="Gene3D" id="1.25.40.10">
    <property type="entry name" value="Tetratricopeptide repeat domain"/>
    <property type="match status" value="3"/>
</dbReference>
<dbReference type="InterPro" id="IPR019734">
    <property type="entry name" value="TPR_rpt"/>
</dbReference>
<comment type="similarity">
    <text evidence="3">Belongs to the BBS4 family.</text>
</comment>
<evidence type="ECO:0000256" key="2">
    <source>
        <dbReference type="ARBA" id="ARBA00022803"/>
    </source>
</evidence>